<organism evidence="1 2">
    <name type="scientific">Edaphobacter modestus</name>
    <dbReference type="NCBI Taxonomy" id="388466"/>
    <lineage>
        <taxon>Bacteria</taxon>
        <taxon>Pseudomonadati</taxon>
        <taxon>Acidobacteriota</taxon>
        <taxon>Terriglobia</taxon>
        <taxon>Terriglobales</taxon>
        <taxon>Acidobacteriaceae</taxon>
        <taxon>Edaphobacter</taxon>
    </lineage>
</organism>
<name>A0A4V2G334_9BACT</name>
<sequence length="105" mass="11990">MSTDKNANFLRSKTSTRNQTCDLYIEDADYHQLTPIVRKTAQEASEITEDCISPSNHGQTVSIDLDLDIWEYRTAILNEDLLRSRLYLNGLQVSAATTKRSDKHE</sequence>
<dbReference type="AlphaFoldDB" id="A0A4V2G334"/>
<accession>A0A4V2G334</accession>
<dbReference type="EMBL" id="SHKW01000002">
    <property type="protein sequence ID" value="RZU35476.1"/>
    <property type="molecule type" value="Genomic_DNA"/>
</dbReference>
<gene>
    <name evidence="1" type="ORF">BDD14_5527</name>
</gene>
<protein>
    <submittedName>
        <fullName evidence="1">Uncharacterized protein</fullName>
    </submittedName>
</protein>
<dbReference type="Proteomes" id="UP000292958">
    <property type="component" value="Unassembled WGS sequence"/>
</dbReference>
<evidence type="ECO:0000313" key="1">
    <source>
        <dbReference type="EMBL" id="RZU35476.1"/>
    </source>
</evidence>
<proteinExistence type="predicted"/>
<comment type="caution">
    <text evidence="1">The sequence shown here is derived from an EMBL/GenBank/DDBJ whole genome shotgun (WGS) entry which is preliminary data.</text>
</comment>
<evidence type="ECO:0000313" key="2">
    <source>
        <dbReference type="Proteomes" id="UP000292958"/>
    </source>
</evidence>
<reference evidence="1 2" key="1">
    <citation type="submission" date="2019-02" db="EMBL/GenBank/DDBJ databases">
        <title>Genomic Encyclopedia of Archaeal and Bacterial Type Strains, Phase II (KMG-II): from individual species to whole genera.</title>
        <authorList>
            <person name="Goeker M."/>
        </authorList>
    </citation>
    <scope>NUCLEOTIDE SEQUENCE [LARGE SCALE GENOMIC DNA]</scope>
    <source>
        <strain evidence="1 2">DSM 18101</strain>
    </source>
</reference>
<keyword evidence="2" id="KW-1185">Reference proteome</keyword>